<dbReference type="GO" id="GO:0004553">
    <property type="term" value="F:hydrolase activity, hydrolyzing O-glycosyl compounds"/>
    <property type="evidence" value="ECO:0007669"/>
    <property type="project" value="InterPro"/>
</dbReference>
<comment type="similarity">
    <text evidence="1">Belongs to the glycosyl hydrolase 13 family.</text>
</comment>
<dbReference type="SUPFAM" id="SSF81296">
    <property type="entry name" value="E set domains"/>
    <property type="match status" value="1"/>
</dbReference>
<dbReference type="SUPFAM" id="SSF51445">
    <property type="entry name" value="(Trans)glycosidases"/>
    <property type="match status" value="1"/>
</dbReference>
<gene>
    <name evidence="3" type="ORF">DI626_02495</name>
</gene>
<dbReference type="InterPro" id="IPR013783">
    <property type="entry name" value="Ig-like_fold"/>
</dbReference>
<name>A0A2W5BYG9_9BACT</name>
<evidence type="ECO:0000256" key="1">
    <source>
        <dbReference type="ARBA" id="ARBA00008061"/>
    </source>
</evidence>
<dbReference type="AlphaFoldDB" id="A0A2W5BYG9"/>
<organism evidence="3 4">
    <name type="scientific">Micavibrio aeruginosavorus</name>
    <dbReference type="NCBI Taxonomy" id="349221"/>
    <lineage>
        <taxon>Bacteria</taxon>
        <taxon>Pseudomonadati</taxon>
        <taxon>Bdellovibrionota</taxon>
        <taxon>Bdellovibrionia</taxon>
        <taxon>Bdellovibrionales</taxon>
        <taxon>Pseudobdellovibrionaceae</taxon>
        <taxon>Micavibrio</taxon>
    </lineage>
</organism>
<dbReference type="GO" id="GO:0005975">
    <property type="term" value="P:carbohydrate metabolic process"/>
    <property type="evidence" value="ECO:0007669"/>
    <property type="project" value="InterPro"/>
</dbReference>
<dbReference type="CDD" id="cd11325">
    <property type="entry name" value="AmyAc_GTHase"/>
    <property type="match status" value="1"/>
</dbReference>
<proteinExistence type="inferred from homology"/>
<dbReference type="InterPro" id="IPR014756">
    <property type="entry name" value="Ig_E-set"/>
</dbReference>
<evidence type="ECO:0000313" key="3">
    <source>
        <dbReference type="EMBL" id="PZO88111.1"/>
    </source>
</evidence>
<dbReference type="Proteomes" id="UP000249557">
    <property type="component" value="Unassembled WGS sequence"/>
</dbReference>
<comment type="caution">
    <text evidence="3">The sequence shown here is derived from an EMBL/GenBank/DDBJ whole genome shotgun (WGS) entry which is preliminary data.</text>
</comment>
<dbReference type="Gene3D" id="2.60.40.10">
    <property type="entry name" value="Immunoglobulins"/>
    <property type="match status" value="1"/>
</dbReference>
<evidence type="ECO:0000313" key="4">
    <source>
        <dbReference type="Proteomes" id="UP000249557"/>
    </source>
</evidence>
<dbReference type="Pfam" id="PF02922">
    <property type="entry name" value="CBM_48"/>
    <property type="match status" value="1"/>
</dbReference>
<feature type="domain" description="Glycosyl hydrolase family 13 catalytic" evidence="2">
    <location>
        <begin position="140"/>
        <end position="516"/>
    </location>
</feature>
<reference evidence="3 4" key="1">
    <citation type="submission" date="2017-08" db="EMBL/GenBank/DDBJ databases">
        <title>Infants hospitalized years apart are colonized by the same room-sourced microbial strains.</title>
        <authorList>
            <person name="Brooks B."/>
            <person name="Olm M.R."/>
            <person name="Firek B.A."/>
            <person name="Baker R."/>
            <person name="Thomas B.C."/>
            <person name="Morowitz M.J."/>
            <person name="Banfield J.F."/>
        </authorList>
    </citation>
    <scope>NUCLEOTIDE SEQUENCE [LARGE SCALE GENOMIC DNA]</scope>
    <source>
        <strain evidence="3">S2_018_000_R2_104</strain>
    </source>
</reference>
<sequence>MTTTLAELRLETDPFGAKVLPNKNTRFRLWMPQQEKLLSDKEQTPQLVFPDENLTLPMQSIGAGWYELELHAPHGTRYQYRVKNPAPGNDEWADIPDPMSYWQERDVHGFSKVLDPSRLDWNHEPADWRGVKREDLIIYEMHVGTFSQKGDFSGATEKLSYLKELGITAIEVMPIGGVGCNANWGYDEVAKAAMHTPYGNPQDLANFVQHAHAHGLGVILDIVDNHMGPVGNYYWVYMPELWGVDEYIDTEQKHVQEKLHDTPWGAAFDLSVWEVATFFHQKNMAWQKIYRLDGFRRDAVHALWDREHEADPSKPHFLETAFRQAVEEGERQNKDFTIILENEHNKPSILMPGEIVGFQRPHGHAQWADDFHHAVRSLIFSDQPEVGFIDKGYYEPYTKDPVQVLAQILSKGMALDLETDRNMHQSIDEKEIEFDPRRSIAFTRNHDQIGNTPNGERIDFLLKDNPDRDAIIKAESTLLMLSPMIPMIFQGQELAANTPFPFFADWEDDAMRNALREGRKKEFPQYDNHADPCDENVFINAKLPWPENLQQDEFFQHYRNLIDLRKERIIPNLPYGVKETKVDLFGKAGLHVQWTFGNDVQHSILFNGGNERVAVPQPHMLARGTNSEIRKLANYESDFILEPWEAKIYGEQNAPAPVINAKVTKSLSAPAPGI</sequence>
<dbReference type="Gene3D" id="3.20.20.80">
    <property type="entry name" value="Glycosidases"/>
    <property type="match status" value="1"/>
</dbReference>
<dbReference type="InterPro" id="IPR044901">
    <property type="entry name" value="Trehalose_TreZ_E-set_sf"/>
</dbReference>
<dbReference type="InterPro" id="IPR017853">
    <property type="entry name" value="GH"/>
</dbReference>
<protein>
    <recommendedName>
        <fullName evidence="2">Glycosyl hydrolase family 13 catalytic domain-containing protein</fullName>
    </recommendedName>
</protein>
<dbReference type="Gene3D" id="1.10.10.760">
    <property type="entry name" value="E-set domains of sugar-utilizing enzymes"/>
    <property type="match status" value="1"/>
</dbReference>
<dbReference type="SMART" id="SM00642">
    <property type="entry name" value="Aamy"/>
    <property type="match status" value="1"/>
</dbReference>
<dbReference type="InterPro" id="IPR006047">
    <property type="entry name" value="GH13_cat_dom"/>
</dbReference>
<dbReference type="InterPro" id="IPR004193">
    <property type="entry name" value="Glyco_hydro_13_N"/>
</dbReference>
<accession>A0A2W5BYG9</accession>
<dbReference type="PANTHER" id="PTHR43002">
    <property type="entry name" value="GLYCOGEN DEBRANCHING ENZYME"/>
    <property type="match status" value="1"/>
</dbReference>
<dbReference type="Pfam" id="PF00128">
    <property type="entry name" value="Alpha-amylase"/>
    <property type="match status" value="1"/>
</dbReference>
<dbReference type="EMBL" id="QFNK01000028">
    <property type="protein sequence ID" value="PZO88111.1"/>
    <property type="molecule type" value="Genomic_DNA"/>
</dbReference>
<evidence type="ECO:0000259" key="2">
    <source>
        <dbReference type="SMART" id="SM00642"/>
    </source>
</evidence>